<evidence type="ECO:0000313" key="6">
    <source>
        <dbReference type="Proteomes" id="UP001343724"/>
    </source>
</evidence>
<evidence type="ECO:0000259" key="4">
    <source>
        <dbReference type="Pfam" id="PF19789"/>
    </source>
</evidence>
<dbReference type="Pfam" id="PF19789">
    <property type="entry name" value="DUF6273"/>
    <property type="match status" value="1"/>
</dbReference>
<sequence>MRLFRTGCGTKAKREVDEEDSKGEEEAMFCTKCGSEIAEGSAFCRNCGAPTGAQASAANAAAGAPQPTAGAGSPLPKKSGARKGVIAVVAVAVVLVLVAGFATNWFGLAGAQSEEAVEAPAASQDLSDTGSSAQDDAGAAESQNEGAQGEGAASEQDGDAQVAASADAAASVVSAKPTVEAYTWDELSQISTEIGAAADEAAAIEVAKRYNLCTPEGELDGTQLKTVTLGDGTQATAQIIGFAHDDKADGGKAGITFALRNCLYVVSMNFDITNAGGWEASGIRGSLDADKAIWFPEDLLKVVVPVKKMTNNAGKTESVEDVTETIDEFWLPSSVEVWGEYGGDPATISPEDRIERDIQSAQGAQYKLFSDLADAYKQDASVSPNSSTIRFAEGGQATWWLRDPKSNTDSSFSCVSDDGLYVYEDGAASTKGLAPCFCI</sequence>
<feature type="region of interest" description="Disordered" evidence="1">
    <location>
        <begin position="119"/>
        <end position="161"/>
    </location>
</feature>
<feature type="domain" description="Zinc-ribbon" evidence="3">
    <location>
        <begin position="29"/>
        <end position="50"/>
    </location>
</feature>
<feature type="domain" description="DUF6273" evidence="4">
    <location>
        <begin position="273"/>
        <end position="439"/>
    </location>
</feature>
<keyword evidence="2" id="KW-0812">Transmembrane</keyword>
<keyword evidence="2" id="KW-0472">Membrane</keyword>
<name>A0ABU6J0M4_9ACTN</name>
<evidence type="ECO:0000259" key="3">
    <source>
        <dbReference type="Pfam" id="PF13240"/>
    </source>
</evidence>
<evidence type="ECO:0000256" key="2">
    <source>
        <dbReference type="SAM" id="Phobius"/>
    </source>
</evidence>
<gene>
    <name evidence="5" type="ORF">VJ920_09960</name>
</gene>
<feature type="transmembrane region" description="Helical" evidence="2">
    <location>
        <begin position="85"/>
        <end position="106"/>
    </location>
</feature>
<feature type="region of interest" description="Disordered" evidence="1">
    <location>
        <begin position="1"/>
        <end position="23"/>
    </location>
</feature>
<feature type="compositionally biased region" description="Polar residues" evidence="1">
    <location>
        <begin position="124"/>
        <end position="134"/>
    </location>
</feature>
<protein>
    <submittedName>
        <fullName evidence="5">DUF6273 domain-containing protein</fullName>
    </submittedName>
</protein>
<comment type="caution">
    <text evidence="5">The sequence shown here is derived from an EMBL/GenBank/DDBJ whole genome shotgun (WGS) entry which is preliminary data.</text>
</comment>
<dbReference type="Pfam" id="PF13240">
    <property type="entry name" value="Zn_Ribbon_1"/>
    <property type="match status" value="1"/>
</dbReference>
<dbReference type="RefSeq" id="WP_326455031.1">
    <property type="nucleotide sequence ID" value="NZ_JAYMFH010000015.1"/>
</dbReference>
<dbReference type="EMBL" id="JAYMFH010000015">
    <property type="protein sequence ID" value="MEC4295635.1"/>
    <property type="molecule type" value="Genomic_DNA"/>
</dbReference>
<accession>A0ABU6J0M4</accession>
<dbReference type="Proteomes" id="UP001343724">
    <property type="component" value="Unassembled WGS sequence"/>
</dbReference>
<dbReference type="InterPro" id="IPR046240">
    <property type="entry name" value="DUF6273"/>
</dbReference>
<evidence type="ECO:0000256" key="1">
    <source>
        <dbReference type="SAM" id="MobiDB-lite"/>
    </source>
</evidence>
<keyword evidence="6" id="KW-1185">Reference proteome</keyword>
<keyword evidence="2" id="KW-1133">Transmembrane helix</keyword>
<dbReference type="InterPro" id="IPR026870">
    <property type="entry name" value="Zinc_ribbon_dom"/>
</dbReference>
<organism evidence="5 6">
    <name type="scientific">Adlercreutzia shanghongiae</name>
    <dbReference type="NCBI Taxonomy" id="3111773"/>
    <lineage>
        <taxon>Bacteria</taxon>
        <taxon>Bacillati</taxon>
        <taxon>Actinomycetota</taxon>
        <taxon>Coriobacteriia</taxon>
        <taxon>Eggerthellales</taxon>
        <taxon>Eggerthellaceae</taxon>
        <taxon>Adlercreutzia</taxon>
    </lineage>
</organism>
<evidence type="ECO:0000313" key="5">
    <source>
        <dbReference type="EMBL" id="MEC4295635.1"/>
    </source>
</evidence>
<proteinExistence type="predicted"/>
<reference evidence="5 6" key="1">
    <citation type="submission" date="2024-01" db="EMBL/GenBank/DDBJ databases">
        <title>novel species in genus Adlercreutzia.</title>
        <authorList>
            <person name="Liu X."/>
        </authorList>
    </citation>
    <scope>NUCLEOTIDE SEQUENCE [LARGE SCALE GENOMIC DNA]</scope>
    <source>
        <strain evidence="5 6">R22</strain>
    </source>
</reference>